<dbReference type="PROSITE" id="PS52002">
    <property type="entry name" value="SM"/>
    <property type="match status" value="1"/>
</dbReference>
<dbReference type="Gene3D" id="2.30.30.100">
    <property type="match status" value="1"/>
</dbReference>
<feature type="region of interest" description="Disordered" evidence="7">
    <location>
        <begin position="440"/>
        <end position="484"/>
    </location>
</feature>
<dbReference type="GO" id="GO:0006397">
    <property type="term" value="P:mRNA processing"/>
    <property type="evidence" value="ECO:0007669"/>
    <property type="project" value="UniProtKB-KW"/>
</dbReference>
<evidence type="ECO:0000256" key="5">
    <source>
        <dbReference type="ARBA" id="ARBA00022664"/>
    </source>
</evidence>
<dbReference type="KEGG" id="qsa:O6P43_025659"/>
<evidence type="ECO:0000259" key="9">
    <source>
        <dbReference type="PROSITE" id="PS52002"/>
    </source>
</evidence>
<reference evidence="10" key="1">
    <citation type="journal article" date="2023" name="Science">
        <title>Elucidation of the pathway for biosynthesis of saponin adjuvants from the soapbark tree.</title>
        <authorList>
            <person name="Reed J."/>
            <person name="Orme A."/>
            <person name="El-Demerdash A."/>
            <person name="Owen C."/>
            <person name="Martin L.B.B."/>
            <person name="Misra R.C."/>
            <person name="Kikuchi S."/>
            <person name="Rejzek M."/>
            <person name="Martin A.C."/>
            <person name="Harkess A."/>
            <person name="Leebens-Mack J."/>
            <person name="Louveau T."/>
            <person name="Stephenson M.J."/>
            <person name="Osbourn A."/>
        </authorList>
    </citation>
    <scope>NUCLEOTIDE SEQUENCE</scope>
    <source>
        <strain evidence="10">S10</strain>
    </source>
</reference>
<feature type="domain" description="Sm" evidence="9">
    <location>
        <begin position="8"/>
        <end position="91"/>
    </location>
</feature>
<dbReference type="Pfam" id="PF09532">
    <property type="entry name" value="FDF"/>
    <property type="match status" value="1"/>
</dbReference>
<dbReference type="InterPro" id="IPR025762">
    <property type="entry name" value="DFDF"/>
</dbReference>
<dbReference type="InterPro" id="IPR025609">
    <property type="entry name" value="Lsm14-like_N"/>
</dbReference>
<protein>
    <submittedName>
        <fullName evidence="10">Protein decapping 5-like</fullName>
    </submittedName>
</protein>
<evidence type="ECO:0000313" key="10">
    <source>
        <dbReference type="EMBL" id="KAJ7954043.1"/>
    </source>
</evidence>
<dbReference type="SMART" id="SM01199">
    <property type="entry name" value="FDF"/>
    <property type="match status" value="1"/>
</dbReference>
<dbReference type="InterPro" id="IPR010920">
    <property type="entry name" value="LSM_dom_sf"/>
</dbReference>
<dbReference type="PANTHER" id="PTHR13586">
    <property type="entry name" value="SCD6 PROTEIN-RELATED"/>
    <property type="match status" value="1"/>
</dbReference>
<dbReference type="GO" id="GO:0034063">
    <property type="term" value="P:stress granule assembly"/>
    <property type="evidence" value="ECO:0007669"/>
    <property type="project" value="TreeGrafter"/>
</dbReference>
<evidence type="ECO:0000256" key="7">
    <source>
        <dbReference type="SAM" id="MobiDB-lite"/>
    </source>
</evidence>
<feature type="domain" description="DFDF" evidence="8">
    <location>
        <begin position="408"/>
        <end position="444"/>
    </location>
</feature>
<dbReference type="SUPFAM" id="SSF50182">
    <property type="entry name" value="Sm-like ribonucleoproteins"/>
    <property type="match status" value="1"/>
</dbReference>
<dbReference type="SMART" id="SM01271">
    <property type="entry name" value="LSM14"/>
    <property type="match status" value="1"/>
</dbReference>
<evidence type="ECO:0000256" key="3">
    <source>
        <dbReference type="ARBA" id="ARBA00022490"/>
    </source>
</evidence>
<comment type="similarity">
    <text evidence="2">Belongs to the LSM14 family.</text>
</comment>
<evidence type="ECO:0000256" key="4">
    <source>
        <dbReference type="ARBA" id="ARBA00022491"/>
    </source>
</evidence>
<comment type="function">
    <text evidence="6">As a component of the decapping complex, involved in the degradation of mRNAs. Promotes P-body formation. Translational repressor.</text>
</comment>
<dbReference type="InterPro" id="IPR047575">
    <property type="entry name" value="Sm"/>
</dbReference>
<keyword evidence="11" id="KW-1185">Reference proteome</keyword>
<feature type="compositionally biased region" description="Acidic residues" evidence="7">
    <location>
        <begin position="453"/>
        <end position="467"/>
    </location>
</feature>
<dbReference type="Proteomes" id="UP001163823">
    <property type="component" value="Chromosome 10"/>
</dbReference>
<dbReference type="CDD" id="cd01736">
    <property type="entry name" value="LSm14_N"/>
    <property type="match status" value="1"/>
</dbReference>
<dbReference type="GO" id="GO:0003729">
    <property type="term" value="F:mRNA binding"/>
    <property type="evidence" value="ECO:0007669"/>
    <property type="project" value="TreeGrafter"/>
</dbReference>
<proteinExistence type="inferred from homology"/>
<dbReference type="GO" id="GO:0000932">
    <property type="term" value="C:P-body"/>
    <property type="evidence" value="ECO:0007669"/>
    <property type="project" value="UniProtKB-SubCell"/>
</dbReference>
<dbReference type="Pfam" id="PF12701">
    <property type="entry name" value="LSM14"/>
    <property type="match status" value="1"/>
</dbReference>
<name>A0AAD7PFV0_QUISA</name>
<dbReference type="PANTHER" id="PTHR13586:SF0">
    <property type="entry name" value="TRAILER HITCH, ISOFORM H"/>
    <property type="match status" value="1"/>
</dbReference>
<evidence type="ECO:0000256" key="6">
    <source>
        <dbReference type="ARBA" id="ARBA00059323"/>
    </source>
</evidence>
<feature type="region of interest" description="Disordered" evidence="7">
    <location>
        <begin position="393"/>
        <end position="412"/>
    </location>
</feature>
<dbReference type="FunFam" id="2.30.30.100:FF:000033">
    <property type="entry name" value="Trailer hitch, isoform C"/>
    <property type="match status" value="1"/>
</dbReference>
<evidence type="ECO:0000313" key="11">
    <source>
        <dbReference type="Proteomes" id="UP001163823"/>
    </source>
</evidence>
<dbReference type="EMBL" id="JARAOO010000010">
    <property type="protein sequence ID" value="KAJ7954043.1"/>
    <property type="molecule type" value="Genomic_DNA"/>
</dbReference>
<dbReference type="PROSITE" id="PS51512">
    <property type="entry name" value="DFDF"/>
    <property type="match status" value="1"/>
</dbReference>
<dbReference type="InterPro" id="IPR019050">
    <property type="entry name" value="FDF_dom"/>
</dbReference>
<keyword evidence="5" id="KW-0507">mRNA processing</keyword>
<sequence length="484" mass="51719">MAAESASRSSSAADSYIGSLISLTSKSEIRYEGILYNISTEESSIGLRNVRSFGTEGRKMDGPQIPPGDKVYEYILFRGTDIKDLQVKSSLPAQPTQQINNDPAIIQSHYSRPITSSTSLPSGVTGSLTDIGSHTAQLGLAGSNFQGGLPLYQPAGNLGSWGASPPPPNANGSGLAMPMYWQGYYGAPSGLPHMNQQPLFRPPPGLVMPSSMQQPMPYPNFNPSLPGASNLPEIPPHLIPTSTNSPSLTSTSLTASTLSSALPPTPAMLASDLSTLMPNKAPNVSLPVATPSASLPPPSPLTTSIPDFSAVVPPISNKSNAISGNSLQHQTVSQTTSSIVGTSNSIRTETPAPSLKHQCQLQLKLNHRFCQLPVSSQGGYKPNRAPIQTHHNYYRGHGIGRGRGRGIGSSRPMTRFTEDFDFMAMNEKFNKDEVWGHLGKSNKTHSKDKEGDGDFSDEDYCQDEDPAEVSKVEAKPVYNKDGFL</sequence>
<feature type="compositionally biased region" description="Basic residues" evidence="7">
    <location>
        <begin position="393"/>
        <end position="404"/>
    </location>
</feature>
<accession>A0AAD7PFV0</accession>
<evidence type="ECO:0000256" key="2">
    <source>
        <dbReference type="ARBA" id="ARBA00010415"/>
    </source>
</evidence>
<comment type="subcellular location">
    <subcellularLocation>
        <location evidence="1">Cytoplasm</location>
        <location evidence="1">P-body</location>
    </subcellularLocation>
</comment>
<evidence type="ECO:0000256" key="1">
    <source>
        <dbReference type="ARBA" id="ARBA00004201"/>
    </source>
</evidence>
<keyword evidence="3" id="KW-0963">Cytoplasm</keyword>
<dbReference type="AlphaFoldDB" id="A0AAD7PFV0"/>
<evidence type="ECO:0000259" key="8">
    <source>
        <dbReference type="PROSITE" id="PS51512"/>
    </source>
</evidence>
<gene>
    <name evidence="10" type="ORF">O6P43_025659</name>
</gene>
<dbReference type="GO" id="GO:0033962">
    <property type="term" value="P:P-body assembly"/>
    <property type="evidence" value="ECO:0007669"/>
    <property type="project" value="TreeGrafter"/>
</dbReference>
<organism evidence="10 11">
    <name type="scientific">Quillaja saponaria</name>
    <name type="common">Soap bark tree</name>
    <dbReference type="NCBI Taxonomy" id="32244"/>
    <lineage>
        <taxon>Eukaryota</taxon>
        <taxon>Viridiplantae</taxon>
        <taxon>Streptophyta</taxon>
        <taxon>Embryophyta</taxon>
        <taxon>Tracheophyta</taxon>
        <taxon>Spermatophyta</taxon>
        <taxon>Magnoliopsida</taxon>
        <taxon>eudicotyledons</taxon>
        <taxon>Gunneridae</taxon>
        <taxon>Pentapetalae</taxon>
        <taxon>rosids</taxon>
        <taxon>fabids</taxon>
        <taxon>Fabales</taxon>
        <taxon>Quillajaceae</taxon>
        <taxon>Quillaja</taxon>
    </lineage>
</organism>
<comment type="caution">
    <text evidence="10">The sequence shown here is derived from an EMBL/GenBank/DDBJ whole genome shotgun (WGS) entry which is preliminary data.</text>
</comment>
<keyword evidence="4" id="KW-0678">Repressor</keyword>